<evidence type="ECO:0000313" key="1">
    <source>
        <dbReference type="EMBL" id="GEQ12577.1"/>
    </source>
</evidence>
<dbReference type="AlphaFoldDB" id="A0A512SXA0"/>
<accession>A0A512SXA0</accession>
<dbReference type="InterPro" id="IPR036291">
    <property type="entry name" value="NAD(P)-bd_dom_sf"/>
</dbReference>
<dbReference type="SUPFAM" id="SSF51735">
    <property type="entry name" value="NAD(P)-binding Rossmann-fold domains"/>
    <property type="match status" value="1"/>
</dbReference>
<reference evidence="1 2" key="1">
    <citation type="submission" date="2019-07" db="EMBL/GenBank/DDBJ databases">
        <title>Whole genome shotgun sequence of Knoellia locipacati NBRC 109775.</title>
        <authorList>
            <person name="Hosoyama A."/>
            <person name="Uohara A."/>
            <person name="Ohji S."/>
            <person name="Ichikawa N."/>
        </authorList>
    </citation>
    <scope>NUCLEOTIDE SEQUENCE [LARGE SCALE GENOMIC DNA]</scope>
    <source>
        <strain evidence="1 2">NBRC 109775</strain>
    </source>
</reference>
<keyword evidence="2" id="KW-1185">Reference proteome</keyword>
<dbReference type="Gene3D" id="3.40.50.720">
    <property type="entry name" value="NAD(P)-binding Rossmann-like Domain"/>
    <property type="match status" value="1"/>
</dbReference>
<gene>
    <name evidence="1" type="ORF">KLO01_06240</name>
</gene>
<proteinExistence type="predicted"/>
<dbReference type="Proteomes" id="UP000321793">
    <property type="component" value="Unassembled WGS sequence"/>
</dbReference>
<comment type="caution">
    <text evidence="1">The sequence shown here is derived from an EMBL/GenBank/DDBJ whole genome shotgun (WGS) entry which is preliminary data.</text>
</comment>
<evidence type="ECO:0000313" key="2">
    <source>
        <dbReference type="Proteomes" id="UP000321793"/>
    </source>
</evidence>
<protein>
    <submittedName>
        <fullName evidence="1">Reductase</fullName>
    </submittedName>
</protein>
<dbReference type="EMBL" id="BKBA01000003">
    <property type="protein sequence ID" value="GEQ12577.1"/>
    <property type="molecule type" value="Genomic_DNA"/>
</dbReference>
<organism evidence="1 2">
    <name type="scientific">Knoellia locipacati</name>
    <dbReference type="NCBI Taxonomy" id="882824"/>
    <lineage>
        <taxon>Bacteria</taxon>
        <taxon>Bacillati</taxon>
        <taxon>Actinomycetota</taxon>
        <taxon>Actinomycetes</taxon>
        <taxon>Micrococcales</taxon>
        <taxon>Intrasporangiaceae</taxon>
        <taxon>Knoellia</taxon>
    </lineage>
</organism>
<sequence>MLGRAVAEQAVADGHDVTCVARGVAGEVPDGVAWVRADRDAPDGLAPVTDATTRWNAVVDVSRQPGQVRRAVAALEPVAEHYVFVSTGNVYAVHSGLTTDESVPLLPPLEGDVMEDMSTYGEAKVACEAAVLDGFGADRSLVARAGLIGGPGDASGRSGWWPWRFAHPVGDGGAVLAPDDPTLPMAVIDVRDLSAWLVRCADSRTSGTYDAVGDPDTLGGLLSAARDVAGHTGPLVTASATWLAEHGVQEWMGEDSLPLWISDSEWRGFGAHTGAAAVAAGLTRRPVTETLRDAAAYEETREATDPRRCGLSDGTERRLLGLLGH</sequence>
<name>A0A512SXA0_9MICO</name>